<dbReference type="Proteomes" id="UP000824120">
    <property type="component" value="Chromosome 12"/>
</dbReference>
<name>A0A9J5WEF8_SOLCO</name>
<protein>
    <recommendedName>
        <fullName evidence="3">EF-hand domain-containing protein</fullName>
    </recommendedName>
</protein>
<evidence type="ECO:0000313" key="2">
    <source>
        <dbReference type="Proteomes" id="UP000824120"/>
    </source>
</evidence>
<dbReference type="AlphaFoldDB" id="A0A9J5WEF8"/>
<keyword evidence="2" id="KW-1185">Reference proteome</keyword>
<reference evidence="1 2" key="1">
    <citation type="submission" date="2020-09" db="EMBL/GenBank/DDBJ databases">
        <title>De no assembly of potato wild relative species, Solanum commersonii.</title>
        <authorList>
            <person name="Cho K."/>
        </authorList>
    </citation>
    <scope>NUCLEOTIDE SEQUENCE [LARGE SCALE GENOMIC DNA]</scope>
    <source>
        <strain evidence="1">LZ3.2</strain>
        <tissue evidence="1">Leaf</tissue>
    </source>
</reference>
<sequence length="68" mass="7675">MSWVMQVFDKNGDGSIRIEEKFGLDVATAPYFVRLVTAIGAGTEWVRNWRRSTISTTTSRKYCRGAAD</sequence>
<evidence type="ECO:0008006" key="3">
    <source>
        <dbReference type="Google" id="ProtNLM"/>
    </source>
</evidence>
<gene>
    <name evidence="1" type="ORF">H5410_063142</name>
</gene>
<proteinExistence type="predicted"/>
<comment type="caution">
    <text evidence="1">The sequence shown here is derived from an EMBL/GenBank/DDBJ whole genome shotgun (WGS) entry which is preliminary data.</text>
</comment>
<accession>A0A9J5WEF8</accession>
<evidence type="ECO:0000313" key="1">
    <source>
        <dbReference type="EMBL" id="KAG5573376.1"/>
    </source>
</evidence>
<organism evidence="1 2">
    <name type="scientific">Solanum commersonii</name>
    <name type="common">Commerson's wild potato</name>
    <name type="synonym">Commerson's nightshade</name>
    <dbReference type="NCBI Taxonomy" id="4109"/>
    <lineage>
        <taxon>Eukaryota</taxon>
        <taxon>Viridiplantae</taxon>
        <taxon>Streptophyta</taxon>
        <taxon>Embryophyta</taxon>
        <taxon>Tracheophyta</taxon>
        <taxon>Spermatophyta</taxon>
        <taxon>Magnoliopsida</taxon>
        <taxon>eudicotyledons</taxon>
        <taxon>Gunneridae</taxon>
        <taxon>Pentapetalae</taxon>
        <taxon>asterids</taxon>
        <taxon>lamiids</taxon>
        <taxon>Solanales</taxon>
        <taxon>Solanaceae</taxon>
        <taxon>Solanoideae</taxon>
        <taxon>Solaneae</taxon>
        <taxon>Solanum</taxon>
    </lineage>
</organism>
<dbReference type="EMBL" id="JACXVP010000012">
    <property type="protein sequence ID" value="KAG5573376.1"/>
    <property type="molecule type" value="Genomic_DNA"/>
</dbReference>